<dbReference type="Pfam" id="PF01458">
    <property type="entry name" value="SUFBD_core"/>
    <property type="match status" value="1"/>
</dbReference>
<dbReference type="InterPro" id="IPR037284">
    <property type="entry name" value="SUF_FeS_clus_asmbl_SufBD_sf"/>
</dbReference>
<comment type="similarity">
    <text evidence="1">Belongs to the iron-sulfur cluster assembly SufBD family.</text>
</comment>
<dbReference type="SUPFAM" id="SSF101960">
    <property type="entry name" value="Stabilizer of iron transporter SufD"/>
    <property type="match status" value="1"/>
</dbReference>
<dbReference type="PANTHER" id="PTHR43575:SF1">
    <property type="entry name" value="PROTEIN ABCI7, CHLOROPLASTIC"/>
    <property type="match status" value="1"/>
</dbReference>
<evidence type="ECO:0000313" key="5">
    <source>
        <dbReference type="Proteomes" id="UP000198773"/>
    </source>
</evidence>
<dbReference type="AlphaFoldDB" id="A0A1H4BC77"/>
<evidence type="ECO:0000256" key="1">
    <source>
        <dbReference type="ARBA" id="ARBA00043967"/>
    </source>
</evidence>
<evidence type="ECO:0000259" key="3">
    <source>
        <dbReference type="Pfam" id="PF19295"/>
    </source>
</evidence>
<name>A0A1H4BC77_ALKAM</name>
<dbReference type="InterPro" id="IPR045595">
    <property type="entry name" value="SufBD_N"/>
</dbReference>
<dbReference type="InterPro" id="IPR055346">
    <property type="entry name" value="Fe-S_cluster_assembly_SufBD"/>
</dbReference>
<dbReference type="OrthoDB" id="9768262at2"/>
<proteinExistence type="inferred from homology"/>
<evidence type="ECO:0000259" key="2">
    <source>
        <dbReference type="Pfam" id="PF01458"/>
    </source>
</evidence>
<feature type="domain" description="SUF system FeS cluster assembly SufBD N-terminal" evidence="3">
    <location>
        <begin position="17"/>
        <end position="156"/>
    </location>
</feature>
<dbReference type="PANTHER" id="PTHR43575">
    <property type="entry name" value="PROTEIN ABCI7, CHLOROPLASTIC"/>
    <property type="match status" value="1"/>
</dbReference>
<dbReference type="Proteomes" id="UP000198773">
    <property type="component" value="Unassembled WGS sequence"/>
</dbReference>
<dbReference type="InterPro" id="IPR000825">
    <property type="entry name" value="SUF_FeS_clus_asmbl_SufBD_core"/>
</dbReference>
<dbReference type="RefSeq" id="WP_091341547.1">
    <property type="nucleotide sequence ID" value="NZ_FNRM01000003.1"/>
</dbReference>
<dbReference type="EMBL" id="FNRM01000003">
    <property type="protein sequence ID" value="SEA45412.1"/>
    <property type="molecule type" value="Genomic_DNA"/>
</dbReference>
<dbReference type="STRING" id="152573.SAMN04488051_103270"/>
<accession>A0A1H4BC77</accession>
<reference evidence="4 5" key="1">
    <citation type="submission" date="2016-10" db="EMBL/GenBank/DDBJ databases">
        <authorList>
            <person name="de Groot N.N."/>
        </authorList>
    </citation>
    <scope>NUCLEOTIDE SEQUENCE [LARGE SCALE GENOMIC DNA]</scope>
    <source>
        <strain evidence="4 5">CGMCC 1.3430</strain>
    </source>
</reference>
<dbReference type="GO" id="GO:0016226">
    <property type="term" value="P:iron-sulfur cluster assembly"/>
    <property type="evidence" value="ECO:0007669"/>
    <property type="project" value="InterPro"/>
</dbReference>
<evidence type="ECO:0000313" key="4">
    <source>
        <dbReference type="EMBL" id="SEA45412.1"/>
    </source>
</evidence>
<dbReference type="NCBIfam" id="TIGR01981">
    <property type="entry name" value="sufD"/>
    <property type="match status" value="1"/>
</dbReference>
<organism evidence="4 5">
    <name type="scientific">Alkalimonas amylolytica</name>
    <dbReference type="NCBI Taxonomy" id="152573"/>
    <lineage>
        <taxon>Bacteria</taxon>
        <taxon>Pseudomonadati</taxon>
        <taxon>Pseudomonadota</taxon>
        <taxon>Gammaproteobacteria</taxon>
        <taxon>Alkalimonas</taxon>
    </lineage>
</organism>
<sequence length="419" mass="46668">MNAWLQQAIERGQGIDDWLSPARARALEALSNTSWPTRRTESWKYTSLTALEQLDLTAESAKQQSTVEPIPGVDCLDLVFKNGVLQTNLAQMNLPAGLQITSVQTTSAVQQVIATTLFSQIKPKHHLFGLVNDALAGDVLFIDIEQNSHIGQPIRIISLSTGGHESHHRVLVRLGNQAKATLIEQALGQQNSLSTGFTECDLGEQAELEHYRLAMHTGEAIYFGGCHFCLHHHANLNSTLIGYGSQLSRTDIDIIHNGEHAKAKLNAIYLLGESEHFDLHSTIEHAKPNGTTEENVRGIVGDKANAVFNGRIHIHRDAQKTLAELNNRNLLLSRRGQINTKPELEIYADDVQCAHGATVAEIEEEALYYLMSRGISRSKALVMLNYGFIQELINQMPNQQLAQWLEPQLRARFKEMEVR</sequence>
<feature type="domain" description="SUF system FeS cluster assembly SufBD core" evidence="2">
    <location>
        <begin position="163"/>
        <end position="388"/>
    </location>
</feature>
<protein>
    <submittedName>
        <fullName evidence="4">Iron-regulated ABC transporter permease protein SufD</fullName>
    </submittedName>
</protein>
<dbReference type="Pfam" id="PF19295">
    <property type="entry name" value="SufBD_N"/>
    <property type="match status" value="1"/>
</dbReference>
<gene>
    <name evidence="4" type="ORF">SAMN04488051_103270</name>
</gene>
<keyword evidence="5" id="KW-1185">Reference proteome</keyword>
<dbReference type="InterPro" id="IPR011542">
    <property type="entry name" value="SUF_FeS_clus_asmbl_SufD"/>
</dbReference>